<comment type="caution">
    <text evidence="9">The sequence shown here is derived from an EMBL/GenBank/DDBJ whole genome shotgun (WGS) entry which is preliminary data.</text>
</comment>
<dbReference type="InterPro" id="IPR049177">
    <property type="entry name" value="MgtC_SapB_SrpB_YhiD_N"/>
</dbReference>
<proteinExistence type="inferred from homology"/>
<keyword evidence="6 7" id="KW-0472">Membrane</keyword>
<feature type="domain" description="MgtC/SapB/SrpB/YhiD N-terminal" evidence="8">
    <location>
        <begin position="18"/>
        <end position="143"/>
    </location>
</feature>
<gene>
    <name evidence="9" type="ORF">FYJ80_10235</name>
</gene>
<protein>
    <submittedName>
        <fullName evidence="9">MgtC/SapB family protein</fullName>
    </submittedName>
</protein>
<name>A0A7X2PE00_9SPIO</name>
<dbReference type="GO" id="GO:0005886">
    <property type="term" value="C:plasma membrane"/>
    <property type="evidence" value="ECO:0007669"/>
    <property type="project" value="UniProtKB-SubCell"/>
</dbReference>
<reference evidence="9 10" key="1">
    <citation type="submission" date="2019-08" db="EMBL/GenBank/DDBJ databases">
        <title>In-depth cultivation of the pig gut microbiome towards novel bacterial diversity and tailored functional studies.</title>
        <authorList>
            <person name="Wylensek D."/>
            <person name="Hitch T.C.A."/>
            <person name="Clavel T."/>
        </authorList>
    </citation>
    <scope>NUCLEOTIDE SEQUENCE [LARGE SCALE GENOMIC DNA]</scope>
    <source>
        <strain evidence="9 10">NM-380-WT-3C1</strain>
    </source>
</reference>
<organism evidence="9 10">
    <name type="scientific">Bullifex porci</name>
    <dbReference type="NCBI Taxonomy" id="2606638"/>
    <lineage>
        <taxon>Bacteria</taxon>
        <taxon>Pseudomonadati</taxon>
        <taxon>Spirochaetota</taxon>
        <taxon>Spirochaetia</taxon>
        <taxon>Spirochaetales</taxon>
        <taxon>Spirochaetaceae</taxon>
        <taxon>Bullifex</taxon>
    </lineage>
</organism>
<comment type="subcellular location">
    <subcellularLocation>
        <location evidence="1">Cell membrane</location>
        <topology evidence="1">Multi-pass membrane protein</topology>
    </subcellularLocation>
</comment>
<evidence type="ECO:0000256" key="6">
    <source>
        <dbReference type="ARBA" id="ARBA00023136"/>
    </source>
</evidence>
<dbReference type="EMBL" id="VUNN01000027">
    <property type="protein sequence ID" value="MSU07139.1"/>
    <property type="molecule type" value="Genomic_DNA"/>
</dbReference>
<evidence type="ECO:0000256" key="2">
    <source>
        <dbReference type="ARBA" id="ARBA00009298"/>
    </source>
</evidence>
<dbReference type="PRINTS" id="PR01837">
    <property type="entry name" value="MGTCSAPBPROT"/>
</dbReference>
<accession>A0A7X2PE00</accession>
<evidence type="ECO:0000256" key="5">
    <source>
        <dbReference type="ARBA" id="ARBA00022989"/>
    </source>
</evidence>
<evidence type="ECO:0000256" key="4">
    <source>
        <dbReference type="ARBA" id="ARBA00022692"/>
    </source>
</evidence>
<keyword evidence="10" id="KW-1185">Reference proteome</keyword>
<keyword evidence="4 7" id="KW-0812">Transmembrane</keyword>
<evidence type="ECO:0000256" key="1">
    <source>
        <dbReference type="ARBA" id="ARBA00004651"/>
    </source>
</evidence>
<sequence>MNSYIIQTPEWEYIIRVLIAAICGSIIGYEREKRLKNAGIRTHILVSMSAALMMIISKYGFFDIVLINEGIKLDPSRVAASVVSAIGFLGAGVIFVRKENTIGVTTAAGLWATVGLGLAIGAGMYISGIVFTFLVLLVQLLLHNKRFKFSTQTTGSIALRIDNSNFSIGEVSAIFKEKKLDVRNMRLTLNDGGQDVTATIIFSKKDNINDVMKQLETIGQITSIEITTFG</sequence>
<dbReference type="Proteomes" id="UP000460549">
    <property type="component" value="Unassembled WGS sequence"/>
</dbReference>
<evidence type="ECO:0000256" key="7">
    <source>
        <dbReference type="SAM" id="Phobius"/>
    </source>
</evidence>
<dbReference type="Pfam" id="PF02308">
    <property type="entry name" value="MgtC"/>
    <property type="match status" value="1"/>
</dbReference>
<dbReference type="PANTHER" id="PTHR33778:SF1">
    <property type="entry name" value="MAGNESIUM TRANSPORTER YHID-RELATED"/>
    <property type="match status" value="1"/>
</dbReference>
<dbReference type="AlphaFoldDB" id="A0A7X2PE00"/>
<evidence type="ECO:0000256" key="3">
    <source>
        <dbReference type="ARBA" id="ARBA00022475"/>
    </source>
</evidence>
<dbReference type="InterPro" id="IPR003416">
    <property type="entry name" value="MgtC/SapB/SrpB/YhiD_fam"/>
</dbReference>
<feature type="transmembrane region" description="Helical" evidence="7">
    <location>
        <begin position="78"/>
        <end position="95"/>
    </location>
</feature>
<dbReference type="RefSeq" id="WP_154426625.1">
    <property type="nucleotide sequence ID" value="NZ_JAQYGB010000027.1"/>
</dbReference>
<feature type="transmembrane region" description="Helical" evidence="7">
    <location>
        <begin position="125"/>
        <end position="142"/>
    </location>
</feature>
<keyword evidence="5 7" id="KW-1133">Transmembrane helix</keyword>
<feature type="transmembrane region" description="Helical" evidence="7">
    <location>
        <begin position="42"/>
        <end position="66"/>
    </location>
</feature>
<evidence type="ECO:0000313" key="9">
    <source>
        <dbReference type="EMBL" id="MSU07139.1"/>
    </source>
</evidence>
<evidence type="ECO:0000259" key="8">
    <source>
        <dbReference type="Pfam" id="PF02308"/>
    </source>
</evidence>
<comment type="similarity">
    <text evidence="2">Belongs to the MgtC/SapB family.</text>
</comment>
<evidence type="ECO:0000313" key="10">
    <source>
        <dbReference type="Proteomes" id="UP000460549"/>
    </source>
</evidence>
<feature type="transmembrane region" description="Helical" evidence="7">
    <location>
        <begin position="13"/>
        <end position="30"/>
    </location>
</feature>
<keyword evidence="3" id="KW-1003">Cell membrane</keyword>
<dbReference type="PANTHER" id="PTHR33778">
    <property type="entry name" value="PROTEIN MGTC"/>
    <property type="match status" value="1"/>
</dbReference>